<evidence type="ECO:0000256" key="2">
    <source>
        <dbReference type="SAM" id="SignalP"/>
    </source>
</evidence>
<proteinExistence type="predicted"/>
<feature type="chain" id="PRO_5025409924" evidence="2">
    <location>
        <begin position="30"/>
        <end position="283"/>
    </location>
</feature>
<comment type="caution">
    <text evidence="3">The sequence shown here is derived from an EMBL/GenBank/DDBJ whole genome shotgun (WGS) entry which is preliminary data.</text>
</comment>
<evidence type="ECO:0000313" key="3">
    <source>
        <dbReference type="EMBL" id="NER32277.1"/>
    </source>
</evidence>
<feature type="region of interest" description="Disordered" evidence="1">
    <location>
        <begin position="47"/>
        <end position="71"/>
    </location>
</feature>
<reference evidence="3" key="1">
    <citation type="submission" date="2019-11" db="EMBL/GenBank/DDBJ databases">
        <title>Genomic insights into an expanded diversity of filamentous marine cyanobacteria reveals the extraordinary biosynthetic potential of Moorea and Okeania.</title>
        <authorList>
            <person name="Ferreira Leao T."/>
            <person name="Wang M."/>
            <person name="Moss N."/>
            <person name="Da Silva R."/>
            <person name="Sanders J."/>
            <person name="Nurk S."/>
            <person name="Gurevich A."/>
            <person name="Humphrey G."/>
            <person name="Reher R."/>
            <person name="Zhu Q."/>
            <person name="Belda-Ferre P."/>
            <person name="Glukhov E."/>
            <person name="Rex R."/>
            <person name="Dorrestein P.C."/>
            <person name="Knight R."/>
            <person name="Pevzner P."/>
            <person name="Gerwick W.H."/>
            <person name="Gerwick L."/>
        </authorList>
    </citation>
    <scope>NUCLEOTIDE SEQUENCE</scope>
    <source>
        <strain evidence="3">SIO1C4</strain>
    </source>
</reference>
<name>A0A6B3NL28_9CYAN</name>
<keyword evidence="2" id="KW-0732">Signal</keyword>
<gene>
    <name evidence="3" type="ORF">F6J89_32930</name>
</gene>
<dbReference type="InterPro" id="IPR010328">
    <property type="entry name" value="DUF928"/>
</dbReference>
<sequence length="283" mass="31757">MDIPQSSFKLVLTLALTLASLLTNSTSIAAENTEPESFELTEALALPEAPPTGSPEDGSSMGGTREPALDTACKKTNNPLVSLLAANEENDHTISRRDFTSSPYPSFWFHIPYVSQEVSYIEFALQDPQLSKTIYRTAVKLTDKPGIIQINLPQQEQYSLEVEKDYYWDFIVYCAPNQPHQTEQPDVVLQGWIRRVAVNAPLKNQLESVKPQEYIAYIDNDLLYDAVTNLAALRLANPENPQLHNDWTKLLSLLGWEELASEPLVDSIQLFPEEQATTNFLSK</sequence>
<organism evidence="3">
    <name type="scientific">Symploca sp. SIO1C4</name>
    <dbReference type="NCBI Taxonomy" id="2607765"/>
    <lineage>
        <taxon>Bacteria</taxon>
        <taxon>Bacillati</taxon>
        <taxon>Cyanobacteriota</taxon>
        <taxon>Cyanophyceae</taxon>
        <taxon>Coleofasciculales</taxon>
        <taxon>Coleofasciculaceae</taxon>
        <taxon>Symploca</taxon>
    </lineage>
</organism>
<dbReference type="Pfam" id="PF06051">
    <property type="entry name" value="DUF928"/>
    <property type="match status" value="1"/>
</dbReference>
<accession>A0A6B3NL28</accession>
<protein>
    <submittedName>
        <fullName evidence="3">DUF928 domain-containing protein</fullName>
    </submittedName>
</protein>
<feature type="signal peptide" evidence="2">
    <location>
        <begin position="1"/>
        <end position="29"/>
    </location>
</feature>
<evidence type="ECO:0000256" key="1">
    <source>
        <dbReference type="SAM" id="MobiDB-lite"/>
    </source>
</evidence>
<dbReference type="AlphaFoldDB" id="A0A6B3NL28"/>
<dbReference type="EMBL" id="JAAHFQ010001153">
    <property type="protein sequence ID" value="NER32277.1"/>
    <property type="molecule type" value="Genomic_DNA"/>
</dbReference>